<evidence type="ECO:0000259" key="4">
    <source>
        <dbReference type="Pfam" id="PF13377"/>
    </source>
</evidence>
<dbReference type="EMBL" id="CP114029">
    <property type="protein sequence ID" value="WAP68638.1"/>
    <property type="molecule type" value="Genomic_DNA"/>
</dbReference>
<name>A0ABY7C1K0_9HYPH</name>
<feature type="domain" description="Transcriptional regulator LacI/GalR-like sensor" evidence="4">
    <location>
        <begin position="117"/>
        <end position="275"/>
    </location>
</feature>
<dbReference type="InterPro" id="IPR028082">
    <property type="entry name" value="Peripla_BP_I"/>
</dbReference>
<dbReference type="CDD" id="cd06289">
    <property type="entry name" value="PBP1_MalI-like"/>
    <property type="match status" value="1"/>
</dbReference>
<dbReference type="InterPro" id="IPR046335">
    <property type="entry name" value="LacI/GalR-like_sensor"/>
</dbReference>
<dbReference type="PANTHER" id="PTHR30146:SF138">
    <property type="entry name" value="TRANSCRIPTIONAL REGULATORY PROTEIN"/>
    <property type="match status" value="1"/>
</dbReference>
<dbReference type="SUPFAM" id="SSF53822">
    <property type="entry name" value="Periplasmic binding protein-like I"/>
    <property type="match status" value="1"/>
</dbReference>
<dbReference type="Proteomes" id="UP001164020">
    <property type="component" value="Chromosome"/>
</dbReference>
<organism evidence="5 6">
    <name type="scientific">Jiella pelagia</name>
    <dbReference type="NCBI Taxonomy" id="2986949"/>
    <lineage>
        <taxon>Bacteria</taxon>
        <taxon>Pseudomonadati</taxon>
        <taxon>Pseudomonadota</taxon>
        <taxon>Alphaproteobacteria</taxon>
        <taxon>Hyphomicrobiales</taxon>
        <taxon>Aurantimonadaceae</taxon>
        <taxon>Jiella</taxon>
    </lineage>
</organism>
<dbReference type="PANTHER" id="PTHR30146">
    <property type="entry name" value="LACI-RELATED TRANSCRIPTIONAL REPRESSOR"/>
    <property type="match status" value="1"/>
</dbReference>
<evidence type="ECO:0000256" key="1">
    <source>
        <dbReference type="ARBA" id="ARBA00023015"/>
    </source>
</evidence>
<dbReference type="Pfam" id="PF13377">
    <property type="entry name" value="Peripla_BP_3"/>
    <property type="match status" value="1"/>
</dbReference>
<dbReference type="RefSeq" id="WP_268881064.1">
    <property type="nucleotide sequence ID" value="NZ_CP114029.1"/>
</dbReference>
<keyword evidence="3" id="KW-0804">Transcription</keyword>
<keyword evidence="2" id="KW-0238">DNA-binding</keyword>
<proteinExistence type="predicted"/>
<evidence type="ECO:0000313" key="6">
    <source>
        <dbReference type="Proteomes" id="UP001164020"/>
    </source>
</evidence>
<sequence length="282" mass="30614">MRASRSRTVGVVVPNLTNPFFAVLLAGMESVFETEDLAVILSNSNEDLAKQTGFLKRMREHAADGVIVCPCEGSDRWLVDDAANWDLPLVQALRYVPETASDYAGIDYREGMRDATERLIALGHRTILFVSGDRQHSARSDRLDGFRAAMEAHGLDGGDVLELPLTHSAARQAASTIVERQERPSAVICFNDVAALGLHRGFLDLGLRLGRDMSLTGFDNVAEAALVLPGLTSVATRPFEVGENAARLLLRRIQQPAAPIARAIVPTQYVERESTGPDSPAP</sequence>
<keyword evidence="6" id="KW-1185">Reference proteome</keyword>
<dbReference type="Gene3D" id="3.40.50.2300">
    <property type="match status" value="2"/>
</dbReference>
<accession>A0ABY7C1K0</accession>
<keyword evidence="1" id="KW-0805">Transcription regulation</keyword>
<evidence type="ECO:0000313" key="5">
    <source>
        <dbReference type="EMBL" id="WAP68638.1"/>
    </source>
</evidence>
<reference evidence="5" key="1">
    <citation type="submission" date="2022-12" db="EMBL/GenBank/DDBJ databases">
        <title>Jiella pelagia sp. nov., isolated from phosphonate enriched culture of Northwest Pacific surface seawater.</title>
        <authorList>
            <person name="Shin D.Y."/>
            <person name="Hwang C.Y."/>
        </authorList>
    </citation>
    <scope>NUCLEOTIDE SEQUENCE</scope>
    <source>
        <strain evidence="5">HL-NP1</strain>
    </source>
</reference>
<gene>
    <name evidence="5" type="ORF">OH818_25735</name>
</gene>
<protein>
    <submittedName>
        <fullName evidence="5">Substrate-binding domain-containing protein</fullName>
    </submittedName>
</protein>
<evidence type="ECO:0000256" key="2">
    <source>
        <dbReference type="ARBA" id="ARBA00023125"/>
    </source>
</evidence>
<evidence type="ECO:0000256" key="3">
    <source>
        <dbReference type="ARBA" id="ARBA00023163"/>
    </source>
</evidence>